<proteinExistence type="predicted"/>
<feature type="transmembrane region" description="Helical" evidence="1">
    <location>
        <begin position="23"/>
        <end position="43"/>
    </location>
</feature>
<evidence type="ECO:0000313" key="2">
    <source>
        <dbReference type="EMBL" id="KAF1981987.1"/>
    </source>
</evidence>
<dbReference type="Proteomes" id="UP000800041">
    <property type="component" value="Unassembled WGS sequence"/>
</dbReference>
<keyword evidence="1" id="KW-0472">Membrane</keyword>
<reference evidence="2" key="1">
    <citation type="journal article" date="2020" name="Stud. Mycol.">
        <title>101 Dothideomycetes genomes: a test case for predicting lifestyles and emergence of pathogens.</title>
        <authorList>
            <person name="Haridas S."/>
            <person name="Albert R."/>
            <person name="Binder M."/>
            <person name="Bloem J."/>
            <person name="Labutti K."/>
            <person name="Salamov A."/>
            <person name="Andreopoulos B."/>
            <person name="Baker S."/>
            <person name="Barry K."/>
            <person name="Bills G."/>
            <person name="Bluhm B."/>
            <person name="Cannon C."/>
            <person name="Castanera R."/>
            <person name="Culley D."/>
            <person name="Daum C."/>
            <person name="Ezra D."/>
            <person name="Gonzalez J."/>
            <person name="Henrissat B."/>
            <person name="Kuo A."/>
            <person name="Liang C."/>
            <person name="Lipzen A."/>
            <person name="Lutzoni F."/>
            <person name="Magnuson J."/>
            <person name="Mondo S."/>
            <person name="Nolan M."/>
            <person name="Ohm R."/>
            <person name="Pangilinan J."/>
            <person name="Park H.-J."/>
            <person name="Ramirez L."/>
            <person name="Alfaro M."/>
            <person name="Sun H."/>
            <person name="Tritt A."/>
            <person name="Yoshinaga Y."/>
            <person name="Zwiers L.-H."/>
            <person name="Turgeon B."/>
            <person name="Goodwin S."/>
            <person name="Spatafora J."/>
            <person name="Crous P."/>
            <person name="Grigoriev I."/>
        </authorList>
    </citation>
    <scope>NUCLEOTIDE SEQUENCE</scope>
    <source>
        <strain evidence="2">CBS 113979</strain>
    </source>
</reference>
<dbReference type="AlphaFoldDB" id="A0A6G1GMK3"/>
<evidence type="ECO:0000256" key="1">
    <source>
        <dbReference type="SAM" id="Phobius"/>
    </source>
</evidence>
<organism evidence="2 3">
    <name type="scientific">Aulographum hederae CBS 113979</name>
    <dbReference type="NCBI Taxonomy" id="1176131"/>
    <lineage>
        <taxon>Eukaryota</taxon>
        <taxon>Fungi</taxon>
        <taxon>Dikarya</taxon>
        <taxon>Ascomycota</taxon>
        <taxon>Pezizomycotina</taxon>
        <taxon>Dothideomycetes</taxon>
        <taxon>Pleosporomycetidae</taxon>
        <taxon>Aulographales</taxon>
        <taxon>Aulographaceae</taxon>
    </lineage>
</organism>
<accession>A0A6G1GMK3</accession>
<keyword evidence="1" id="KW-1133">Transmembrane helix</keyword>
<sequence>MSRLSCAIDQVGSSTREGSATRLLSSFFFLGMRTAALFVWMTIMDCVEEPFRFRFGRSSPFSRLYSYDFDVSTYFSPTMFFSMRLLFTFTSTFSSLLRFCFCSACSHTYTPPFRTPRQSVPLLQDRLGLTFLN</sequence>
<protein>
    <submittedName>
        <fullName evidence="2">Uncharacterized protein</fullName>
    </submittedName>
</protein>
<gene>
    <name evidence="2" type="ORF">K402DRAFT_216215</name>
</gene>
<evidence type="ECO:0000313" key="3">
    <source>
        <dbReference type="Proteomes" id="UP000800041"/>
    </source>
</evidence>
<keyword evidence="1" id="KW-0812">Transmembrane</keyword>
<name>A0A6G1GMK3_9PEZI</name>
<dbReference type="EMBL" id="ML977190">
    <property type="protein sequence ID" value="KAF1981987.1"/>
    <property type="molecule type" value="Genomic_DNA"/>
</dbReference>
<keyword evidence="3" id="KW-1185">Reference proteome</keyword>